<dbReference type="Gene3D" id="3.40.50.10790">
    <property type="entry name" value="S-adenosyl-l-methionine hydroxide adenosyltransferase, N-terminal"/>
    <property type="match status" value="1"/>
</dbReference>
<protein>
    <submittedName>
        <fullName evidence="5">Uncharacterized protein</fullName>
    </submittedName>
</protein>
<feature type="domain" description="S-adenosyl-l-methionine hydroxide adenosyltransferase N-terminal" evidence="3">
    <location>
        <begin position="37"/>
        <end position="184"/>
    </location>
</feature>
<dbReference type="InterPro" id="IPR046469">
    <property type="entry name" value="SAM_HAT_N"/>
</dbReference>
<evidence type="ECO:0000256" key="2">
    <source>
        <dbReference type="ARBA" id="ARBA00024035"/>
    </source>
</evidence>
<reference evidence="5" key="1">
    <citation type="journal article" date="2014" name="Front. Microbiol.">
        <title>High frequency of phylogenetically diverse reductive dehalogenase-homologous genes in deep subseafloor sedimentary metagenomes.</title>
        <authorList>
            <person name="Kawai M."/>
            <person name="Futagami T."/>
            <person name="Toyoda A."/>
            <person name="Takaki Y."/>
            <person name="Nishi S."/>
            <person name="Hori S."/>
            <person name="Arai W."/>
            <person name="Tsubouchi T."/>
            <person name="Morono Y."/>
            <person name="Uchiyama I."/>
            <person name="Ito T."/>
            <person name="Fujiyama A."/>
            <person name="Inagaki F."/>
            <person name="Takami H."/>
        </authorList>
    </citation>
    <scope>NUCLEOTIDE SEQUENCE</scope>
    <source>
        <strain evidence="5">Expedition CK06-06</strain>
    </source>
</reference>
<dbReference type="PANTHER" id="PTHR35092">
    <property type="entry name" value="CHLORINASE MJ1651"/>
    <property type="match status" value="1"/>
</dbReference>
<sequence>MKNKKVLKFLNCLILTTLFILVLTFSSLAETAPNGIIGFLTDWGETDYFVGACKGVMLTVEPDLKLVDISHGVTPFDIQEGANTLLYATREFPEGTVFLAIVDPGVGTERKPLLVVTQNDKYFIAPDNGILTLVINEMGIKKVYELKNNEYFRPGKISKDFHGRDIFSPVAAHIASGDSVSEVGPELNPEDLVMLPIKKSKVENKTAIGYVVYINQYGNIIVNITQDDFDALGIKLGDSVNIKIGDKTQKIKVGTTYGDVPEGDWVCFIACNEVLEIAINWGNANEFFQTELNSIVELKK</sequence>
<dbReference type="InterPro" id="IPR023227">
    <property type="entry name" value="SAM_OH_AdoTrfase_C_sf"/>
</dbReference>
<accession>X0SSQ4</accession>
<feature type="domain" description="S-adenosyl-l-methionine hydroxide adenosyltransferase C-terminal" evidence="4">
    <location>
        <begin position="209"/>
        <end position="296"/>
    </location>
</feature>
<gene>
    <name evidence="5" type="ORF">S01H1_02011</name>
</gene>
<organism evidence="5">
    <name type="scientific">marine sediment metagenome</name>
    <dbReference type="NCBI Taxonomy" id="412755"/>
    <lineage>
        <taxon>unclassified sequences</taxon>
        <taxon>metagenomes</taxon>
        <taxon>ecological metagenomes</taxon>
    </lineage>
</organism>
<evidence type="ECO:0000313" key="5">
    <source>
        <dbReference type="EMBL" id="GAF84198.1"/>
    </source>
</evidence>
<comment type="similarity">
    <text evidence="2">Belongs to the SAM hydrolase / SAM-dependent halogenase family.</text>
</comment>
<dbReference type="SUPFAM" id="SSF101852">
    <property type="entry name" value="Bacterial fluorinating enzyme, C-terminal domain"/>
    <property type="match status" value="1"/>
</dbReference>
<dbReference type="AlphaFoldDB" id="X0SSQ4"/>
<name>X0SSQ4_9ZZZZ</name>
<dbReference type="Gene3D" id="2.40.30.90">
    <property type="entry name" value="Bacterial fluorinating enzyme like"/>
    <property type="match status" value="1"/>
</dbReference>
<dbReference type="Pfam" id="PF20257">
    <property type="entry name" value="SAM_HAT_C"/>
    <property type="match status" value="1"/>
</dbReference>
<dbReference type="SUPFAM" id="SSF102522">
    <property type="entry name" value="Bacterial fluorinating enzyme, N-terminal domain"/>
    <property type="match status" value="1"/>
</dbReference>
<dbReference type="InterPro" id="IPR046470">
    <property type="entry name" value="SAM_HAT_C"/>
</dbReference>
<dbReference type="PANTHER" id="PTHR35092:SF1">
    <property type="entry name" value="CHLORINASE MJ1651"/>
    <property type="match status" value="1"/>
</dbReference>
<dbReference type="PIRSF" id="PIRSF006779">
    <property type="entry name" value="UCP006779"/>
    <property type="match status" value="1"/>
</dbReference>
<evidence type="ECO:0000259" key="3">
    <source>
        <dbReference type="Pfam" id="PF01887"/>
    </source>
</evidence>
<comment type="caution">
    <text evidence="5">The sequence shown here is derived from an EMBL/GenBank/DDBJ whole genome shotgun (WGS) entry which is preliminary data.</text>
</comment>
<dbReference type="InterPro" id="IPR002747">
    <property type="entry name" value="SAM_OH_AdoTrfase"/>
</dbReference>
<evidence type="ECO:0000256" key="1">
    <source>
        <dbReference type="ARBA" id="ARBA00022691"/>
    </source>
</evidence>
<dbReference type="EMBL" id="BARS01000925">
    <property type="protein sequence ID" value="GAF84198.1"/>
    <property type="molecule type" value="Genomic_DNA"/>
</dbReference>
<dbReference type="InterPro" id="IPR023228">
    <property type="entry name" value="SAM_OH_AdoTrfase_N_sf"/>
</dbReference>
<dbReference type="Pfam" id="PF01887">
    <property type="entry name" value="SAM_HAT_N"/>
    <property type="match status" value="1"/>
</dbReference>
<keyword evidence="1" id="KW-0949">S-adenosyl-L-methionine</keyword>
<proteinExistence type="inferred from homology"/>
<evidence type="ECO:0000259" key="4">
    <source>
        <dbReference type="Pfam" id="PF20257"/>
    </source>
</evidence>